<dbReference type="GO" id="GO:0019632">
    <property type="term" value="P:shikimate metabolic process"/>
    <property type="evidence" value="ECO:0007669"/>
    <property type="project" value="InterPro"/>
</dbReference>
<dbReference type="GO" id="GO:0009423">
    <property type="term" value="P:chorismate biosynthetic process"/>
    <property type="evidence" value="ECO:0007669"/>
    <property type="project" value="UniProtKB-UniRule"/>
</dbReference>
<evidence type="ECO:0000256" key="8">
    <source>
        <dbReference type="HAMAP-Rule" id="MF_00222"/>
    </source>
</evidence>
<reference evidence="12 13" key="1">
    <citation type="submission" date="2016-09" db="EMBL/GenBank/DDBJ databases">
        <title>Draft Genome Sequence of Aeromonas sobria Strain 08005, Isolated from Sick Rana catesbeiana.</title>
        <authorList>
            <person name="Yang Q."/>
        </authorList>
    </citation>
    <scope>NUCLEOTIDE SEQUENCE [LARGE SCALE GENOMIC DNA]</scope>
    <source>
        <strain evidence="12 13">08005</strain>
    </source>
</reference>
<feature type="binding site" evidence="8">
    <location>
        <position position="102"/>
    </location>
    <ligand>
        <name>shikimate</name>
        <dbReference type="ChEBI" id="CHEBI:36208"/>
    </ligand>
</feature>
<dbReference type="InterPro" id="IPR036291">
    <property type="entry name" value="NAD(P)-bd_dom_sf"/>
</dbReference>
<dbReference type="RefSeq" id="WP_042017993.1">
    <property type="nucleotide sequence ID" value="NZ_CDBW01000002.1"/>
</dbReference>
<keyword evidence="5 8" id="KW-0560">Oxidoreductase</keyword>
<evidence type="ECO:0000256" key="2">
    <source>
        <dbReference type="ARBA" id="ARBA00012962"/>
    </source>
</evidence>
<dbReference type="InterPro" id="IPR013708">
    <property type="entry name" value="Shikimate_DH-bd_N"/>
</dbReference>
<dbReference type="GO" id="GO:0008652">
    <property type="term" value="P:amino acid biosynthetic process"/>
    <property type="evidence" value="ECO:0007669"/>
    <property type="project" value="UniProtKB-KW"/>
</dbReference>
<feature type="binding site" evidence="8">
    <location>
        <position position="215"/>
    </location>
    <ligand>
        <name>shikimate</name>
        <dbReference type="ChEBI" id="CHEBI:36208"/>
    </ligand>
</feature>
<evidence type="ECO:0000256" key="4">
    <source>
        <dbReference type="ARBA" id="ARBA00022857"/>
    </source>
</evidence>
<dbReference type="UniPathway" id="UPA00053">
    <property type="reaction ID" value="UER00087"/>
</dbReference>
<dbReference type="EC" id="1.1.1.25" evidence="2 8"/>
<dbReference type="AlphaFoldDB" id="A0A1S2CQ99"/>
<evidence type="ECO:0000259" key="10">
    <source>
        <dbReference type="Pfam" id="PF08501"/>
    </source>
</evidence>
<dbReference type="InterPro" id="IPR006151">
    <property type="entry name" value="Shikm_DH/Glu-tRNA_Rdtase"/>
</dbReference>
<dbReference type="Gene3D" id="3.40.50.720">
    <property type="entry name" value="NAD(P)-binding Rossmann-like Domain"/>
    <property type="match status" value="1"/>
</dbReference>
<evidence type="ECO:0000256" key="3">
    <source>
        <dbReference type="ARBA" id="ARBA00022605"/>
    </source>
</evidence>
<accession>A0A1S2CQ99</accession>
<keyword evidence="6 8" id="KW-0057">Aromatic amino acid biosynthesis</keyword>
<feature type="binding site" evidence="8">
    <location>
        <position position="244"/>
    </location>
    <ligand>
        <name>shikimate</name>
        <dbReference type="ChEBI" id="CHEBI:36208"/>
    </ligand>
</feature>
<dbReference type="Pfam" id="PF01488">
    <property type="entry name" value="Shikimate_DH"/>
    <property type="match status" value="1"/>
</dbReference>
<dbReference type="NCBIfam" id="TIGR00507">
    <property type="entry name" value="aroE"/>
    <property type="match status" value="1"/>
</dbReference>
<feature type="domain" description="Shikimate dehydrogenase substrate binding N-terminal" evidence="10">
    <location>
        <begin position="6"/>
        <end position="88"/>
    </location>
</feature>
<dbReference type="HAMAP" id="MF_00222">
    <property type="entry name" value="Shikimate_DH_AroE"/>
    <property type="match status" value="1"/>
</dbReference>
<evidence type="ECO:0000259" key="9">
    <source>
        <dbReference type="Pfam" id="PF01488"/>
    </source>
</evidence>
<evidence type="ECO:0000256" key="1">
    <source>
        <dbReference type="ARBA" id="ARBA00004871"/>
    </source>
</evidence>
<comment type="subunit">
    <text evidence="8">Homodimer.</text>
</comment>
<dbReference type="InterPro" id="IPR022893">
    <property type="entry name" value="Shikimate_DH_fam"/>
</dbReference>
<dbReference type="EMBL" id="MKFU01000025">
    <property type="protein sequence ID" value="OHY90872.1"/>
    <property type="molecule type" value="Genomic_DNA"/>
</dbReference>
<comment type="pathway">
    <text evidence="1 8">Metabolic intermediate biosynthesis; chorismate biosynthesis; chorismate from D-erythrose 4-phosphate and phosphoenolpyruvate: step 4/7.</text>
</comment>
<dbReference type="Gene3D" id="3.40.50.10860">
    <property type="entry name" value="Leucine Dehydrogenase, chain A, domain 1"/>
    <property type="match status" value="1"/>
</dbReference>
<feature type="binding site" evidence="8">
    <location>
        <position position="86"/>
    </location>
    <ligand>
        <name>shikimate</name>
        <dbReference type="ChEBI" id="CHEBI:36208"/>
    </ligand>
</feature>
<feature type="binding site" evidence="8">
    <location>
        <position position="213"/>
    </location>
    <ligand>
        <name>NADP(+)</name>
        <dbReference type="ChEBI" id="CHEBI:58349"/>
    </ligand>
</feature>
<dbReference type="InterPro" id="IPR041121">
    <property type="entry name" value="SDH_C"/>
</dbReference>
<name>A0A1S2CQ99_AERSO</name>
<feature type="active site" description="Proton acceptor" evidence="8">
    <location>
        <position position="65"/>
    </location>
</feature>
<sequence length="273" mass="29359">MDRYLVFGHPVRHSKSPFIHTLFARQTQQELEYGLAEPAVDEFADTLHSFFAEGGKGCNVTVPFKEQAFALVDQLSPRAKRAGAVNTIKLTDDGVLLGDNTDGAGLVADLKAHGVTLAGSRILLLGAGGAARGALAPLLAEKPSELVIANRTHGKAQQLAAEFHDLGTVTAEVFELLTGRFDLIINSTSASLQGELPPLAPAIIHADIAIYDMMYGATQTPFIRWAKQHGARLTMDGLGMLVEQAAEAFTVWRGIRPGTKQVLRELKRNLGIL</sequence>
<keyword evidence="3 8" id="KW-0028">Amino-acid biosynthesis</keyword>
<dbReference type="FunFam" id="3.40.50.10860:FF:000006">
    <property type="entry name" value="Shikimate dehydrogenase (NADP(+))"/>
    <property type="match status" value="1"/>
</dbReference>
<evidence type="ECO:0000256" key="7">
    <source>
        <dbReference type="ARBA" id="ARBA00049442"/>
    </source>
</evidence>
<dbReference type="InterPro" id="IPR046346">
    <property type="entry name" value="Aminoacid_DH-like_N_sf"/>
</dbReference>
<dbReference type="GeneID" id="58920496"/>
<evidence type="ECO:0000313" key="13">
    <source>
        <dbReference type="Proteomes" id="UP000179934"/>
    </source>
</evidence>
<evidence type="ECO:0000259" key="11">
    <source>
        <dbReference type="Pfam" id="PF18317"/>
    </source>
</evidence>
<dbReference type="OrthoDB" id="9776868at2"/>
<feature type="binding site" evidence="8">
    <location>
        <begin position="150"/>
        <end position="155"/>
    </location>
    <ligand>
        <name>NADP(+)</name>
        <dbReference type="ChEBI" id="CHEBI:58349"/>
    </ligand>
</feature>
<comment type="catalytic activity">
    <reaction evidence="7 8">
        <text>shikimate + NADP(+) = 3-dehydroshikimate + NADPH + H(+)</text>
        <dbReference type="Rhea" id="RHEA:17737"/>
        <dbReference type="ChEBI" id="CHEBI:15378"/>
        <dbReference type="ChEBI" id="CHEBI:16630"/>
        <dbReference type="ChEBI" id="CHEBI:36208"/>
        <dbReference type="ChEBI" id="CHEBI:57783"/>
        <dbReference type="ChEBI" id="CHEBI:58349"/>
        <dbReference type="EC" id="1.1.1.25"/>
    </reaction>
</comment>
<dbReference type="SUPFAM" id="SSF51735">
    <property type="entry name" value="NAD(P)-binding Rossmann-fold domains"/>
    <property type="match status" value="1"/>
</dbReference>
<dbReference type="InterPro" id="IPR011342">
    <property type="entry name" value="Shikimate_DH"/>
</dbReference>
<dbReference type="NCBIfam" id="NF001310">
    <property type="entry name" value="PRK00258.1-2"/>
    <property type="match status" value="1"/>
</dbReference>
<dbReference type="STRING" id="646.BJD16_17535"/>
<comment type="function">
    <text evidence="8">Involved in the biosynthesis of the chorismate, which leads to the biosynthesis of aromatic amino acids. Catalyzes the reversible NADPH linked reduction of 3-dehydroshikimate (DHSA) to yield shikimate (SA).</text>
</comment>
<evidence type="ECO:0000256" key="5">
    <source>
        <dbReference type="ARBA" id="ARBA00023002"/>
    </source>
</evidence>
<evidence type="ECO:0000313" key="12">
    <source>
        <dbReference type="EMBL" id="OHY90872.1"/>
    </source>
</evidence>
<dbReference type="SUPFAM" id="SSF53223">
    <property type="entry name" value="Aminoacid dehydrogenase-like, N-terminal domain"/>
    <property type="match status" value="1"/>
</dbReference>
<proteinExistence type="inferred from homology"/>
<organism evidence="12 13">
    <name type="scientific">Aeromonas sobria</name>
    <dbReference type="NCBI Taxonomy" id="646"/>
    <lineage>
        <taxon>Bacteria</taxon>
        <taxon>Pseudomonadati</taxon>
        <taxon>Pseudomonadota</taxon>
        <taxon>Gammaproteobacteria</taxon>
        <taxon>Aeromonadales</taxon>
        <taxon>Aeromonadaceae</taxon>
        <taxon>Aeromonas</taxon>
    </lineage>
</organism>
<dbReference type="PANTHER" id="PTHR21089:SF1">
    <property type="entry name" value="BIFUNCTIONAL 3-DEHYDROQUINATE DEHYDRATASE_SHIKIMATE DEHYDROGENASE, CHLOROPLASTIC"/>
    <property type="match status" value="1"/>
</dbReference>
<dbReference type="PANTHER" id="PTHR21089">
    <property type="entry name" value="SHIKIMATE DEHYDROGENASE"/>
    <property type="match status" value="1"/>
</dbReference>
<dbReference type="FunFam" id="3.40.50.720:FF:000104">
    <property type="entry name" value="Shikimate dehydrogenase (NADP(+))"/>
    <property type="match status" value="1"/>
</dbReference>
<feature type="domain" description="Quinate/shikimate 5-dehydrogenase/glutamyl-tRNA reductase" evidence="9">
    <location>
        <begin position="116"/>
        <end position="191"/>
    </location>
</feature>
<comment type="caution">
    <text evidence="8">Lacks conserved residue(s) required for the propagation of feature annotation.</text>
</comment>
<dbReference type="GO" id="GO:0004764">
    <property type="term" value="F:shikimate 3-dehydrogenase (NADP+) activity"/>
    <property type="evidence" value="ECO:0007669"/>
    <property type="project" value="UniProtKB-UniRule"/>
</dbReference>
<keyword evidence="4 8" id="KW-0521">NADP</keyword>
<feature type="binding site" evidence="8">
    <location>
        <begin position="14"/>
        <end position="16"/>
    </location>
    <ligand>
        <name>shikimate</name>
        <dbReference type="ChEBI" id="CHEBI:36208"/>
    </ligand>
</feature>
<feature type="binding site" evidence="8">
    <location>
        <position position="237"/>
    </location>
    <ligand>
        <name>NADP(+)</name>
        <dbReference type="ChEBI" id="CHEBI:58349"/>
    </ligand>
</feature>
<evidence type="ECO:0000256" key="6">
    <source>
        <dbReference type="ARBA" id="ARBA00023141"/>
    </source>
</evidence>
<protein>
    <recommendedName>
        <fullName evidence="2 8">Shikimate dehydrogenase (NADP(+))</fullName>
        <shortName evidence="8">SDH</shortName>
        <ecNumber evidence="2 8">1.1.1.25</ecNumber>
    </recommendedName>
</protein>
<dbReference type="CDD" id="cd01065">
    <property type="entry name" value="NAD_bind_Shikimate_DH"/>
    <property type="match status" value="1"/>
</dbReference>
<dbReference type="Proteomes" id="UP000179934">
    <property type="component" value="Unassembled WGS sequence"/>
</dbReference>
<comment type="similarity">
    <text evidence="8">Belongs to the shikimate dehydrogenase family.</text>
</comment>
<dbReference type="GO" id="GO:0005829">
    <property type="term" value="C:cytosol"/>
    <property type="evidence" value="ECO:0007669"/>
    <property type="project" value="TreeGrafter"/>
</dbReference>
<dbReference type="Pfam" id="PF08501">
    <property type="entry name" value="Shikimate_dh_N"/>
    <property type="match status" value="1"/>
</dbReference>
<feature type="binding site" evidence="8">
    <location>
        <position position="61"/>
    </location>
    <ligand>
        <name>shikimate</name>
        <dbReference type="ChEBI" id="CHEBI:36208"/>
    </ligand>
</feature>
<feature type="binding site" evidence="8">
    <location>
        <begin position="126"/>
        <end position="130"/>
    </location>
    <ligand>
        <name>NADP(+)</name>
        <dbReference type="ChEBI" id="CHEBI:58349"/>
    </ligand>
</feature>
<comment type="caution">
    <text evidence="12">The sequence shown here is derived from an EMBL/GenBank/DDBJ whole genome shotgun (WGS) entry which is preliminary data.</text>
</comment>
<feature type="domain" description="SDH C-terminal" evidence="11">
    <location>
        <begin position="237"/>
        <end position="266"/>
    </location>
</feature>
<gene>
    <name evidence="8" type="primary">aroE</name>
    <name evidence="12" type="ORF">BJD16_17535</name>
</gene>
<dbReference type="GO" id="GO:0050661">
    <property type="term" value="F:NADP binding"/>
    <property type="evidence" value="ECO:0007669"/>
    <property type="project" value="InterPro"/>
</dbReference>
<dbReference type="Pfam" id="PF18317">
    <property type="entry name" value="SDH_C"/>
    <property type="match status" value="1"/>
</dbReference>
<dbReference type="GO" id="GO:0009073">
    <property type="term" value="P:aromatic amino acid family biosynthetic process"/>
    <property type="evidence" value="ECO:0007669"/>
    <property type="project" value="UniProtKB-KW"/>
</dbReference>